<dbReference type="Proteomes" id="UP000276133">
    <property type="component" value="Unassembled WGS sequence"/>
</dbReference>
<dbReference type="OrthoDB" id="10054162at2759"/>
<evidence type="ECO:0000313" key="2">
    <source>
        <dbReference type="Proteomes" id="UP000276133"/>
    </source>
</evidence>
<proteinExistence type="predicted"/>
<keyword evidence="2" id="KW-1185">Reference proteome</keyword>
<name>A0A3M7SA95_BRAPC</name>
<gene>
    <name evidence="1" type="ORF">BpHYR1_013857</name>
</gene>
<organism evidence="1 2">
    <name type="scientific">Brachionus plicatilis</name>
    <name type="common">Marine rotifer</name>
    <name type="synonym">Brachionus muelleri</name>
    <dbReference type="NCBI Taxonomy" id="10195"/>
    <lineage>
        <taxon>Eukaryota</taxon>
        <taxon>Metazoa</taxon>
        <taxon>Spiralia</taxon>
        <taxon>Gnathifera</taxon>
        <taxon>Rotifera</taxon>
        <taxon>Eurotatoria</taxon>
        <taxon>Monogononta</taxon>
        <taxon>Pseudotrocha</taxon>
        <taxon>Ploima</taxon>
        <taxon>Brachionidae</taxon>
        <taxon>Brachionus</taxon>
    </lineage>
</organism>
<accession>A0A3M7SA95</accession>
<sequence>MDIVLEIPRVFSGFKNSISCSKISQSPAELAPVIHYFEKNYIDLVDSEDENCSRVIPKYPPSYWNLRKRIQKGLSWSNNSLEAWHKSLSKDVESHPDVNKLAKHLKNEQHLTDVLIEQINSGIVYPRGKSEIKKDNEIMSLFSVNFDNIFQ</sequence>
<reference evidence="1 2" key="1">
    <citation type="journal article" date="2018" name="Sci. Rep.">
        <title>Genomic signatures of local adaptation to the degree of environmental predictability in rotifers.</title>
        <authorList>
            <person name="Franch-Gras L."/>
            <person name="Hahn C."/>
            <person name="Garcia-Roger E.M."/>
            <person name="Carmona M.J."/>
            <person name="Serra M."/>
            <person name="Gomez A."/>
        </authorList>
    </citation>
    <scope>NUCLEOTIDE SEQUENCE [LARGE SCALE GENOMIC DNA]</scope>
    <source>
        <strain evidence="1">HYR1</strain>
    </source>
</reference>
<comment type="caution">
    <text evidence="1">The sequence shown here is derived from an EMBL/GenBank/DDBJ whole genome shotgun (WGS) entry which is preliminary data.</text>
</comment>
<dbReference type="AlphaFoldDB" id="A0A3M7SA95"/>
<dbReference type="EMBL" id="REGN01001757">
    <property type="protein sequence ID" value="RNA32724.1"/>
    <property type="molecule type" value="Genomic_DNA"/>
</dbReference>
<protein>
    <submittedName>
        <fullName evidence="1">Uncharacterized protein</fullName>
    </submittedName>
</protein>
<evidence type="ECO:0000313" key="1">
    <source>
        <dbReference type="EMBL" id="RNA32724.1"/>
    </source>
</evidence>